<evidence type="ECO:0000259" key="1">
    <source>
        <dbReference type="PROSITE" id="PS50055"/>
    </source>
</evidence>
<dbReference type="SUPFAM" id="SSF52799">
    <property type="entry name" value="(Phosphotyrosine protein) phosphatases II"/>
    <property type="match status" value="1"/>
</dbReference>
<dbReference type="Gene3D" id="3.90.190.10">
    <property type="entry name" value="Protein tyrosine phosphatase superfamily"/>
    <property type="match status" value="1"/>
</dbReference>
<evidence type="ECO:0000259" key="2">
    <source>
        <dbReference type="PROSITE" id="PS50056"/>
    </source>
</evidence>
<dbReference type="InterPro" id="IPR003595">
    <property type="entry name" value="Tyr_Pase_cat"/>
</dbReference>
<proteinExistence type="predicted"/>
<dbReference type="InterPro" id="IPR029021">
    <property type="entry name" value="Prot-tyrosine_phosphatase-like"/>
</dbReference>
<reference evidence="3" key="1">
    <citation type="submission" date="2023-03" db="EMBL/GenBank/DDBJ databases">
        <authorList>
            <person name="Steffen K."/>
            <person name="Cardenas P."/>
        </authorList>
    </citation>
    <scope>NUCLEOTIDE SEQUENCE</scope>
</reference>
<protein>
    <submittedName>
        <fullName evidence="3">Receptor-type tyrosine-protein phosphatase alpha</fullName>
    </submittedName>
</protein>
<name>A0AA35RG47_GEOBA</name>
<dbReference type="InterPro" id="IPR050348">
    <property type="entry name" value="Protein-Tyr_Phosphatase"/>
</dbReference>
<dbReference type="Proteomes" id="UP001174909">
    <property type="component" value="Unassembled WGS sequence"/>
</dbReference>
<dbReference type="SMART" id="SM00194">
    <property type="entry name" value="PTPc"/>
    <property type="match status" value="1"/>
</dbReference>
<keyword evidence="3" id="KW-0675">Receptor</keyword>
<dbReference type="EMBL" id="CASHTH010001045">
    <property type="protein sequence ID" value="CAI8010579.1"/>
    <property type="molecule type" value="Genomic_DNA"/>
</dbReference>
<feature type="domain" description="Tyrosine specific protein phosphatases" evidence="2">
    <location>
        <begin position="103"/>
        <end position="178"/>
    </location>
</feature>
<keyword evidence="4" id="KW-1185">Reference proteome</keyword>
<dbReference type="GO" id="GO:0004725">
    <property type="term" value="F:protein tyrosine phosphatase activity"/>
    <property type="evidence" value="ECO:0007669"/>
    <property type="project" value="InterPro"/>
</dbReference>
<comment type="caution">
    <text evidence="3">The sequence shown here is derived from an EMBL/GenBank/DDBJ whole genome shotgun (WGS) entry which is preliminary data.</text>
</comment>
<organism evidence="3 4">
    <name type="scientific">Geodia barretti</name>
    <name type="common">Barrett's horny sponge</name>
    <dbReference type="NCBI Taxonomy" id="519541"/>
    <lineage>
        <taxon>Eukaryota</taxon>
        <taxon>Metazoa</taxon>
        <taxon>Porifera</taxon>
        <taxon>Demospongiae</taxon>
        <taxon>Heteroscleromorpha</taxon>
        <taxon>Tetractinellida</taxon>
        <taxon>Astrophorina</taxon>
        <taxon>Geodiidae</taxon>
        <taxon>Geodia</taxon>
    </lineage>
</organism>
<evidence type="ECO:0000313" key="3">
    <source>
        <dbReference type="EMBL" id="CAI8010579.1"/>
    </source>
</evidence>
<gene>
    <name evidence="3" type="ORF">GBAR_LOCUS6954</name>
</gene>
<dbReference type="PANTHER" id="PTHR19134:SF449">
    <property type="entry name" value="TYROSINE-PROTEIN PHOSPHATASE 1"/>
    <property type="match status" value="1"/>
</dbReference>
<dbReference type="SMART" id="SM00404">
    <property type="entry name" value="PTPc_motif"/>
    <property type="match status" value="1"/>
</dbReference>
<dbReference type="InterPro" id="IPR000387">
    <property type="entry name" value="Tyr_Pase_dom"/>
</dbReference>
<evidence type="ECO:0000313" key="4">
    <source>
        <dbReference type="Proteomes" id="UP001174909"/>
    </source>
</evidence>
<dbReference type="PANTHER" id="PTHR19134">
    <property type="entry name" value="RECEPTOR-TYPE TYROSINE-PROTEIN PHOSPHATASE"/>
    <property type="match status" value="1"/>
</dbReference>
<dbReference type="PROSITE" id="PS50056">
    <property type="entry name" value="TYR_PHOSPHATASE_2"/>
    <property type="match status" value="1"/>
</dbReference>
<dbReference type="CDD" id="cd00047">
    <property type="entry name" value="PTPc"/>
    <property type="match status" value="1"/>
</dbReference>
<dbReference type="PRINTS" id="PR00700">
    <property type="entry name" value="PRTYPHPHTASE"/>
</dbReference>
<feature type="domain" description="Tyrosine-protein phosphatase" evidence="1">
    <location>
        <begin position="1"/>
        <end position="187"/>
    </location>
</feature>
<sequence>MAQSPMESTARDFWKMVHDRKCGVIVMLCDLVENGQETCYQYWPQTGLIQFVGYKVDLMEENVMEGFIMRKLSVYSEKASRAHQVVQLHMTNWSPDGSCSHLATITSVINEMSAIQRRTGNHPVVVHCSDTVGRSGMFCAIVTTIERCKTEGVVDVFQVVKALRIQKPGAVLTVTQYHLLFEAILAYLDSFDAYCNFLDL</sequence>
<dbReference type="PROSITE" id="PS50055">
    <property type="entry name" value="TYR_PHOSPHATASE_PTP"/>
    <property type="match status" value="1"/>
</dbReference>
<dbReference type="Pfam" id="PF00102">
    <property type="entry name" value="Y_phosphatase"/>
    <property type="match status" value="1"/>
</dbReference>
<accession>A0AA35RG47</accession>
<dbReference type="AlphaFoldDB" id="A0AA35RG47"/>
<dbReference type="InterPro" id="IPR000242">
    <property type="entry name" value="PTP_cat"/>
</dbReference>